<dbReference type="Pfam" id="PF22468">
    <property type="entry name" value="ACT_9"/>
    <property type="match status" value="2"/>
</dbReference>
<evidence type="ECO:0000256" key="15">
    <source>
        <dbReference type="RuleBase" id="RU004249"/>
    </source>
</evidence>
<comment type="catalytic activity">
    <reaction evidence="13 14">
        <text>L-aspartate + ATP = 4-phospho-L-aspartate + ADP</text>
        <dbReference type="Rhea" id="RHEA:23776"/>
        <dbReference type="ChEBI" id="CHEBI:29991"/>
        <dbReference type="ChEBI" id="CHEBI:30616"/>
        <dbReference type="ChEBI" id="CHEBI:57535"/>
        <dbReference type="ChEBI" id="CHEBI:456216"/>
        <dbReference type="EC" id="2.7.2.4"/>
    </reaction>
</comment>
<dbReference type="GO" id="GO:0004072">
    <property type="term" value="F:aspartate kinase activity"/>
    <property type="evidence" value="ECO:0007669"/>
    <property type="project" value="UniProtKB-EC"/>
</dbReference>
<comment type="pathway">
    <text evidence="4 15">Amino-acid biosynthesis; L-threonine biosynthesis; L-threonine from L-aspartate: step 1/5.</text>
</comment>
<evidence type="ECO:0000256" key="11">
    <source>
        <dbReference type="ARBA" id="ARBA00022915"/>
    </source>
</evidence>
<evidence type="ECO:0000259" key="16">
    <source>
        <dbReference type="PROSITE" id="PS51671"/>
    </source>
</evidence>
<evidence type="ECO:0000256" key="8">
    <source>
        <dbReference type="ARBA" id="ARBA00022741"/>
    </source>
</evidence>
<protein>
    <recommendedName>
        <fullName evidence="14">Aspartokinase</fullName>
        <ecNumber evidence="14">2.7.2.4</ecNumber>
    </recommendedName>
</protein>
<dbReference type="InterPro" id="IPR054352">
    <property type="entry name" value="ACT_Aspartokinase"/>
</dbReference>
<keyword evidence="10" id="KW-0067">ATP-binding</keyword>
<evidence type="ECO:0000256" key="9">
    <source>
        <dbReference type="ARBA" id="ARBA00022777"/>
    </source>
</evidence>
<comment type="pathway">
    <text evidence="2 15">Amino-acid biosynthesis; L-lysine biosynthesis via DAP pathway; (S)-tetrahydrodipicolinate from L-aspartate: step 1/4.</text>
</comment>
<proteinExistence type="inferred from homology"/>
<reference evidence="17 18" key="1">
    <citation type="journal article" date="2021" name="Sci. Rep.">
        <title>The distribution of antibiotic resistance genes in chicken gut microbiota commensals.</title>
        <authorList>
            <person name="Juricova H."/>
            <person name="Matiasovicova J."/>
            <person name="Kubasova T."/>
            <person name="Cejkova D."/>
            <person name="Rychlik I."/>
        </authorList>
    </citation>
    <scope>NUCLEOTIDE SEQUENCE [LARGE SCALE GENOMIC DNA]</scope>
    <source>
        <strain evidence="17 18">An537</strain>
    </source>
</reference>
<evidence type="ECO:0000256" key="3">
    <source>
        <dbReference type="ARBA" id="ARBA00004986"/>
    </source>
</evidence>
<comment type="function">
    <text evidence="1">Catalyzes the phosphorylation of the beta-carboxyl group of aspartic acid with ATP to yield 4-phospho-L-aspartate, which is involved in the branched biosynthetic pathway leading to the biosynthesis of amino acids threonine, isoleucine and methionine.</text>
</comment>
<comment type="pathway">
    <text evidence="3 15">Amino-acid biosynthesis; L-methionine biosynthesis via de novo pathway; L-homoserine from L-aspartate: step 1/3.</text>
</comment>
<evidence type="ECO:0000256" key="2">
    <source>
        <dbReference type="ARBA" id="ARBA00004766"/>
    </source>
</evidence>
<dbReference type="PROSITE" id="PS51671">
    <property type="entry name" value="ACT"/>
    <property type="match status" value="2"/>
</dbReference>
<dbReference type="Proteomes" id="UP000707138">
    <property type="component" value="Unassembled WGS sequence"/>
</dbReference>
<evidence type="ECO:0000256" key="5">
    <source>
        <dbReference type="ARBA" id="ARBA00010122"/>
    </source>
</evidence>
<keyword evidence="12" id="KW-0457">Lysine biosynthesis</keyword>
<dbReference type="NCBIfam" id="TIGR00656">
    <property type="entry name" value="asp_kin_monofn"/>
    <property type="match status" value="1"/>
</dbReference>
<evidence type="ECO:0000313" key="17">
    <source>
        <dbReference type="EMBL" id="MBM6913222.1"/>
    </source>
</evidence>
<evidence type="ECO:0000256" key="12">
    <source>
        <dbReference type="ARBA" id="ARBA00023154"/>
    </source>
</evidence>
<dbReference type="PROSITE" id="PS00324">
    <property type="entry name" value="ASPARTOKINASE"/>
    <property type="match status" value="1"/>
</dbReference>
<evidence type="ECO:0000313" key="18">
    <source>
        <dbReference type="Proteomes" id="UP000707138"/>
    </source>
</evidence>
<evidence type="ECO:0000256" key="4">
    <source>
        <dbReference type="ARBA" id="ARBA00005139"/>
    </source>
</evidence>
<comment type="caution">
    <text evidence="17">The sequence shown here is derived from an EMBL/GenBank/DDBJ whole genome shotgun (WGS) entry which is preliminary data.</text>
</comment>
<accession>A0ABS2GHB8</accession>
<dbReference type="InterPro" id="IPR045865">
    <property type="entry name" value="ACT-like_dom_sf"/>
</dbReference>
<keyword evidence="18" id="KW-1185">Reference proteome</keyword>
<dbReference type="CDD" id="cd04261">
    <property type="entry name" value="AAK_AKii-LysC-BS"/>
    <property type="match status" value="1"/>
</dbReference>
<evidence type="ECO:0000256" key="14">
    <source>
        <dbReference type="RuleBase" id="RU003448"/>
    </source>
</evidence>
<dbReference type="InterPro" id="IPR002912">
    <property type="entry name" value="ACT_dom"/>
</dbReference>
<dbReference type="NCBIfam" id="TIGR00657">
    <property type="entry name" value="asp_kinases"/>
    <property type="match status" value="1"/>
</dbReference>
<keyword evidence="9 14" id="KW-0418">Kinase</keyword>
<dbReference type="EMBL" id="JACJLA010000014">
    <property type="protein sequence ID" value="MBM6913222.1"/>
    <property type="molecule type" value="Genomic_DNA"/>
</dbReference>
<keyword evidence="11" id="KW-0220">Diaminopimelate biosynthesis</keyword>
<dbReference type="PANTHER" id="PTHR21499:SF3">
    <property type="entry name" value="ASPARTOKINASE"/>
    <property type="match status" value="1"/>
</dbReference>
<dbReference type="PANTHER" id="PTHR21499">
    <property type="entry name" value="ASPARTATE KINASE"/>
    <property type="match status" value="1"/>
</dbReference>
<dbReference type="SUPFAM" id="SSF53633">
    <property type="entry name" value="Carbamate kinase-like"/>
    <property type="match status" value="1"/>
</dbReference>
<keyword evidence="6 15" id="KW-0028">Amino-acid biosynthesis</keyword>
<dbReference type="InterPro" id="IPR018042">
    <property type="entry name" value="Aspartate_kinase_CS"/>
</dbReference>
<dbReference type="InterPro" id="IPR001341">
    <property type="entry name" value="Asp_kinase"/>
</dbReference>
<dbReference type="InterPro" id="IPR041740">
    <property type="entry name" value="AKii-LysC-BS"/>
</dbReference>
<dbReference type="Gene3D" id="3.30.2130.10">
    <property type="entry name" value="VC0802-like"/>
    <property type="match status" value="1"/>
</dbReference>
<dbReference type="PIRSF" id="PIRSF000726">
    <property type="entry name" value="Asp_kin"/>
    <property type="match status" value="1"/>
</dbReference>
<evidence type="ECO:0000256" key="10">
    <source>
        <dbReference type="ARBA" id="ARBA00022840"/>
    </source>
</evidence>
<dbReference type="Pfam" id="PF00696">
    <property type="entry name" value="AA_kinase"/>
    <property type="match status" value="1"/>
</dbReference>
<dbReference type="RefSeq" id="WP_028255589.1">
    <property type="nucleotide sequence ID" value="NZ_CALXQD010000002.1"/>
</dbReference>
<dbReference type="CDD" id="cd04913">
    <property type="entry name" value="ACT_AKii-LysC-BS-like_1"/>
    <property type="match status" value="1"/>
</dbReference>
<organism evidence="17 18">
    <name type="scientific">Veillonella magna</name>
    <dbReference type="NCBI Taxonomy" id="464322"/>
    <lineage>
        <taxon>Bacteria</taxon>
        <taxon>Bacillati</taxon>
        <taxon>Bacillota</taxon>
        <taxon>Negativicutes</taxon>
        <taxon>Veillonellales</taxon>
        <taxon>Veillonellaceae</taxon>
        <taxon>Veillonella</taxon>
    </lineage>
</organism>
<evidence type="ECO:0000256" key="13">
    <source>
        <dbReference type="ARBA" id="ARBA00047872"/>
    </source>
</evidence>
<evidence type="ECO:0000256" key="1">
    <source>
        <dbReference type="ARBA" id="ARBA00003121"/>
    </source>
</evidence>
<comment type="similarity">
    <text evidence="5 14">Belongs to the aspartokinase family.</text>
</comment>
<feature type="domain" description="ACT" evidence="16">
    <location>
        <begin position="347"/>
        <end position="409"/>
    </location>
</feature>
<dbReference type="NCBIfam" id="NF005155">
    <property type="entry name" value="PRK06635.1-4"/>
    <property type="match status" value="1"/>
</dbReference>
<keyword evidence="7 14" id="KW-0808">Transferase</keyword>
<sequence length="409" mass="43508">MALIVKKFGGSSVATPEKMFNIVNRVLAGKKEDDNIVLVVSAMGDTTDELVSLAKQVTSHPYGREMDRLLSTGEQMSIALMAMAFMEKGHPAVSMTGEQAGIKSSNAYGKGRITDIDPSRVFEALKGGNIVIVAGFQGITDDGDITTLGRGGSDTTAVALAGAMKADVCEIFTDVEGVYSTDPRISPNAVKLAEITYGEMLEMARLGAGVMQPRAVEMGSRYGVPIHVRSTFSDNEGTIIREAYTMSANEHVITGVADDTNVAKVSLAGVENKPGVAHTIFQTLADGNVDVDMIVQSVRTINDALTDIVFTITRDDVVLAKDILENLKKTIRMDDFVINEHMAKVSIVGAGMLGQPGVAAKMFGILSAEGINIEIISTSEISISCLIAEDRVKEAVHAIHDKLVLDGRG</sequence>
<dbReference type="SUPFAM" id="SSF55021">
    <property type="entry name" value="ACT-like"/>
    <property type="match status" value="2"/>
</dbReference>
<gene>
    <name evidence="17" type="ORF">H6A01_07800</name>
</gene>
<name>A0ABS2GHB8_9FIRM</name>
<dbReference type="NCBIfam" id="NF005154">
    <property type="entry name" value="PRK06635.1-2"/>
    <property type="match status" value="1"/>
</dbReference>
<evidence type="ECO:0000256" key="6">
    <source>
        <dbReference type="ARBA" id="ARBA00022605"/>
    </source>
</evidence>
<dbReference type="InterPro" id="IPR001048">
    <property type="entry name" value="Asp/Glu/Uridylate_kinase"/>
</dbReference>
<dbReference type="InterPro" id="IPR036393">
    <property type="entry name" value="AceGlu_kinase-like_sf"/>
</dbReference>
<dbReference type="InterPro" id="IPR005260">
    <property type="entry name" value="Asp_kin_monofn"/>
</dbReference>
<feature type="domain" description="ACT" evidence="16">
    <location>
        <begin position="265"/>
        <end position="341"/>
    </location>
</feature>
<dbReference type="Gene3D" id="3.40.1160.10">
    <property type="entry name" value="Acetylglutamate kinase-like"/>
    <property type="match status" value="1"/>
</dbReference>
<dbReference type="EC" id="2.7.2.4" evidence="14"/>
<keyword evidence="8" id="KW-0547">Nucleotide-binding</keyword>
<evidence type="ECO:0000256" key="7">
    <source>
        <dbReference type="ARBA" id="ARBA00022679"/>
    </source>
</evidence>